<feature type="chain" id="PRO_5025515476" evidence="2">
    <location>
        <begin position="20"/>
        <end position="575"/>
    </location>
</feature>
<dbReference type="EMBL" id="CAAHFH010000002">
    <property type="protein sequence ID" value="VGO21408.1"/>
    <property type="molecule type" value="Genomic_DNA"/>
</dbReference>
<dbReference type="PANTHER" id="PTHR41339:SF1">
    <property type="entry name" value="SECRETED PROTEIN"/>
    <property type="match status" value="1"/>
</dbReference>
<proteinExistence type="predicted"/>
<dbReference type="Proteomes" id="UP000346198">
    <property type="component" value="Unassembled WGS sequence"/>
</dbReference>
<keyword evidence="4" id="KW-1185">Reference proteome</keyword>
<evidence type="ECO:0000256" key="1">
    <source>
        <dbReference type="SAM" id="MobiDB-lite"/>
    </source>
</evidence>
<protein>
    <submittedName>
        <fullName evidence="3">Uncharacterized protein</fullName>
    </submittedName>
</protein>
<dbReference type="PANTHER" id="PTHR41339">
    <property type="entry name" value="LIPL48"/>
    <property type="match status" value="1"/>
</dbReference>
<evidence type="ECO:0000313" key="4">
    <source>
        <dbReference type="Proteomes" id="UP000346198"/>
    </source>
</evidence>
<evidence type="ECO:0000313" key="3">
    <source>
        <dbReference type="EMBL" id="VGO21408.1"/>
    </source>
</evidence>
<organism evidence="3 4">
    <name type="scientific">Pontiella sulfatireligans</name>
    <dbReference type="NCBI Taxonomy" id="2750658"/>
    <lineage>
        <taxon>Bacteria</taxon>
        <taxon>Pseudomonadati</taxon>
        <taxon>Kiritimatiellota</taxon>
        <taxon>Kiritimatiellia</taxon>
        <taxon>Kiritimatiellales</taxon>
        <taxon>Pontiellaceae</taxon>
        <taxon>Pontiella</taxon>
    </lineage>
</organism>
<gene>
    <name evidence="3" type="ORF">SCARR_03481</name>
</gene>
<dbReference type="RefSeq" id="WP_136062880.1">
    <property type="nucleotide sequence ID" value="NZ_CAAHFH010000002.1"/>
</dbReference>
<feature type="signal peptide" evidence="2">
    <location>
        <begin position="1"/>
        <end position="19"/>
    </location>
</feature>
<sequence length="575" mass="60778">MKKQFIIATALAAGFAAQAANIHIATDITVSTVWTSNNVYTLDTVIFVDNGATLTIEPGTVIRGFEPGGTSARPGALVIARGSKIRAKGTAEAPIVMTDESDDNVGGATGTGPYFQQNNGMAEHWGGLIVLGNSYIATDVGDPGTPSPDGSLELQIEGIEDFGDVSKYGGGDDDDDSGEISYVSIRYGGYVIGSDNEINGLTLGAVGRETKIDHVEVFQNKDDGVEFFGSTVDTKYMLVWSVGDDGFDWDQGFRGKGQFWMNVQGPLAETDDKSDKGSEMDGGDGDSSQPSSCPTIYNATYIGLANTADTKNTALHFRDGTAGRYYNSVFMDFGGAPMLIEKDPSSTDGSGYKTTLDYVNDAYYTHSTGGKMLELKGNVFFNIGTGTDIPDNAAEGQTYGASSGDSSKEHYGTADGFNPFASNNTYAASSPIASLFRSPIATTIGGKDYNSVFFLNPSAANDAASVSMNVPVDGFFAKANYAGAFGSYNWAANWTTADRLGYFVGISDTVPAPVLNGFAGYSIEFETVLGVTYYVQEATLPGPWTNVGIVEGTGGYVTFTTEMLDDSKVYQVVVM</sequence>
<accession>A0A6C2UMP3</accession>
<feature type="compositionally biased region" description="Basic and acidic residues" evidence="1">
    <location>
        <begin position="270"/>
        <end position="279"/>
    </location>
</feature>
<feature type="region of interest" description="Disordered" evidence="1">
    <location>
        <begin position="267"/>
        <end position="293"/>
    </location>
</feature>
<keyword evidence="2" id="KW-0732">Signal</keyword>
<dbReference type="AlphaFoldDB" id="A0A6C2UMP3"/>
<evidence type="ECO:0000256" key="2">
    <source>
        <dbReference type="SAM" id="SignalP"/>
    </source>
</evidence>
<reference evidence="3 4" key="1">
    <citation type="submission" date="2019-04" db="EMBL/GenBank/DDBJ databases">
        <authorList>
            <person name="Van Vliet M D."/>
        </authorList>
    </citation>
    <scope>NUCLEOTIDE SEQUENCE [LARGE SCALE GENOMIC DNA]</scope>
    <source>
        <strain evidence="3 4">F21</strain>
    </source>
</reference>
<name>A0A6C2UMP3_9BACT</name>